<reference evidence="2" key="6">
    <citation type="journal article" date="2002" name="Nature">
        <title>Analysis of the mouse transcriptome based on functional annotation of 60,770 full-length cDNAs.</title>
        <authorList>
            <consortium name="The FANTOM Consortium and the RIKEN Genome Exploration Research Group Phase I and II Team"/>
        </authorList>
    </citation>
    <scope>NUCLEOTIDE SEQUENCE</scope>
    <source>
        <strain evidence="2">C57BL/6J</strain>
        <tissue evidence="2">Pancreas</tissue>
    </source>
</reference>
<evidence type="ECO:0000313" key="2">
    <source>
        <dbReference type="EMBL" id="BAB31516.1"/>
    </source>
</evidence>
<organism evidence="2">
    <name type="scientific">Mus musculus</name>
    <name type="common">Mouse</name>
    <dbReference type="NCBI Taxonomy" id="10090"/>
    <lineage>
        <taxon>Eukaryota</taxon>
        <taxon>Metazoa</taxon>
        <taxon>Chordata</taxon>
        <taxon>Craniata</taxon>
        <taxon>Vertebrata</taxon>
        <taxon>Euteleostomi</taxon>
        <taxon>Mammalia</taxon>
        <taxon>Eutheria</taxon>
        <taxon>Euarchontoglires</taxon>
        <taxon>Glires</taxon>
        <taxon>Rodentia</taxon>
        <taxon>Myomorpha</taxon>
        <taxon>Muroidea</taxon>
        <taxon>Muridae</taxon>
        <taxon>Murinae</taxon>
        <taxon>Mus</taxon>
        <taxon>Mus</taxon>
    </lineage>
</organism>
<evidence type="ECO:0000313" key="3">
    <source>
        <dbReference type="MGI" id="MGI:1340030"/>
    </source>
</evidence>
<reference evidence="2" key="8">
    <citation type="journal article" date="2005" name="Science">
        <title>Antisense Transcription in the Mammalian Transcriptome.</title>
        <authorList>
            <consortium name="RIKEN Genome Exploration Research Group and Genome Science Group (Genome Network Project Core Group) and the FANTOM Consortium"/>
        </authorList>
    </citation>
    <scope>NUCLEOTIDE SEQUENCE</scope>
    <source>
        <strain evidence="2">C57BL/6J</strain>
        <tissue evidence="2">Pancreas</tissue>
    </source>
</reference>
<reference evidence="2" key="2">
    <citation type="journal article" date="2000" name="Genome Res.">
        <title>Normalization and subtraction of cap-trapper-selected cDNAs to prepare full-length cDNA libraries for rapid discovery of new genes.</title>
        <authorList>
            <person name="Carninci P."/>
            <person name="Shibata Y."/>
            <person name="Hayatsu N."/>
            <person name="Sugahara Y."/>
            <person name="Shibata K."/>
            <person name="Itoh M."/>
            <person name="Konno H."/>
            <person name="Okazaki Y."/>
            <person name="Muramatsu M."/>
            <person name="Hayashizaki Y."/>
        </authorList>
    </citation>
    <scope>NUCLEOTIDE SEQUENCE</scope>
    <source>
        <strain evidence="2">C57BL/6J</strain>
        <tissue evidence="2">Pancreas</tissue>
    </source>
</reference>
<sequence>MACLDAEVTQDPKPGRGDPALGQTGCGERSCRLNSKDRPSSCWVRPGGSPELEPLCTIWATKKPTRGWGTMSSHNHSFGPHDGHTWIYPSVGRVGVLQGLPRVSLNK</sequence>
<reference evidence="2" key="3">
    <citation type="journal article" date="2000" name="Genome Res.">
        <title>RIKEN integrated sequence analysis (RISA) system--384-format sequencing pipeline with 384 multicapillary sequencer.</title>
        <authorList>
            <person name="Shibata K."/>
            <person name="Itoh M."/>
            <person name="Aizawa K."/>
            <person name="Nagaoka S."/>
            <person name="Sasaki N."/>
            <person name="Carninci P."/>
            <person name="Konno H."/>
            <person name="Akiyama J."/>
            <person name="Nishi K."/>
            <person name="Kitsunai T."/>
            <person name="Tashiro H."/>
            <person name="Itoh M."/>
            <person name="Sumi N."/>
            <person name="Ishii Y."/>
            <person name="Nakamura S."/>
            <person name="Hazama M."/>
            <person name="Nishine T."/>
            <person name="Harada A."/>
            <person name="Yamamoto R."/>
            <person name="Matsumoto H."/>
            <person name="Sakaguchi S."/>
            <person name="Ikegami T."/>
            <person name="Kashiwagi K."/>
            <person name="Fujiwake S."/>
            <person name="Inoue K."/>
            <person name="Togawa Y."/>
            <person name="Izawa M."/>
            <person name="Ohara E."/>
            <person name="Watahiki M."/>
            <person name="Yoneda Y."/>
            <person name="Ishikawa T."/>
            <person name="Ozawa K."/>
            <person name="Tanaka T."/>
            <person name="Matsuura S."/>
            <person name="Kawai J."/>
            <person name="Okazaki Y."/>
            <person name="Muramatsu M."/>
            <person name="Inoue Y."/>
            <person name="Kira A."/>
            <person name="Hayashizaki Y."/>
        </authorList>
    </citation>
    <scope>NUCLEOTIDE SEQUENCE</scope>
    <source>
        <strain evidence="2">C57BL/6J</strain>
        <tissue evidence="2">Pancreas</tissue>
    </source>
</reference>
<accession>Q9D2R5</accession>
<dbReference type="AGR" id="MGI:1340030"/>
<protein>
    <submittedName>
        <fullName evidence="2">Uncharacterized protein</fullName>
    </submittedName>
</protein>
<reference evidence="2" key="5">
    <citation type="journal article" date="2001" name="Nature">
        <title>Functional annotation of a full-length mouse cDNA collection.</title>
        <authorList>
            <consortium name="The RIKEN Genome Exploration Research Group Phase II Team and the FANTOM Consortium"/>
        </authorList>
    </citation>
    <scope>NUCLEOTIDE SEQUENCE</scope>
    <source>
        <strain evidence="2">C57BL/6J</strain>
        <tissue evidence="2">Pancreas</tissue>
    </source>
</reference>
<feature type="region of interest" description="Disordered" evidence="1">
    <location>
        <begin position="1"/>
        <end position="44"/>
    </location>
</feature>
<reference evidence="2" key="4">
    <citation type="submission" date="2000-08" db="EMBL/GenBank/DDBJ databases">
        <authorList>
            <person name="Adachi J."/>
            <person name="Aizawa K."/>
            <person name="Akahira S."/>
            <person name="Akimura T."/>
            <person name="Arai A."/>
            <person name="Aono H."/>
            <person name="Arakawa T."/>
            <person name="Bono H."/>
            <person name="Carninci P."/>
            <person name="Fukuda S."/>
            <person name="Fukunishi Y."/>
            <person name="Furuno M."/>
            <person name="Hanagaki T."/>
            <person name="Hara A."/>
            <person name="Hayatsu N."/>
            <person name="Hiramoto K."/>
            <person name="Hiraoka T."/>
            <person name="Hori F."/>
            <person name="Imotani K."/>
            <person name="Ishii Y."/>
            <person name="Itoh M."/>
            <person name="Izawa M."/>
            <person name="Kasukawa T."/>
            <person name="Kato H."/>
            <person name="Kawai J."/>
            <person name="Kojima Y."/>
            <person name="Konno H."/>
            <person name="Kouda M."/>
            <person name="Koya S."/>
            <person name="Kurihara C."/>
            <person name="Matsuyama T."/>
            <person name="Miyazaki A."/>
            <person name="Nishi K."/>
            <person name="Nomura K."/>
            <person name="Numazaki R."/>
            <person name="Ohno M."/>
            <person name="Okazaki Y."/>
            <person name="Okido T."/>
            <person name="Owa C."/>
            <person name="Saito H."/>
            <person name="Saito R."/>
            <person name="Sakai C."/>
            <person name="Sakai K."/>
            <person name="Sano H."/>
            <person name="Sasaki D."/>
            <person name="Shibata K."/>
            <person name="Shibata Y."/>
            <person name="Shinagawa A."/>
            <person name="Shiraki T."/>
            <person name="Sogabe Y."/>
            <person name="Suzuki H."/>
            <person name="Tagami M."/>
            <person name="Tagawa A."/>
            <person name="Takahashi F."/>
            <person name="Tanaka T."/>
            <person name="Tejima Y."/>
            <person name="Toya T."/>
            <person name="Yamamura T."/>
            <person name="Yasunishi A."/>
            <person name="Yoshida K."/>
            <person name="Yoshino M."/>
            <person name="Muramatsu M."/>
            <person name="Hayashizaki Y."/>
        </authorList>
    </citation>
    <scope>NUCLEOTIDE SEQUENCE</scope>
    <source>
        <strain evidence="2">C57BL/6J</strain>
        <tissue evidence="2">Pancreas</tissue>
    </source>
</reference>
<dbReference type="AlphaFoldDB" id="Q9D2R5"/>
<dbReference type="EMBL" id="AK019030">
    <property type="protein sequence ID" value="BAB31516.1"/>
    <property type="molecule type" value="mRNA"/>
</dbReference>
<reference evidence="2" key="1">
    <citation type="journal article" date="1999" name="Methods Enzymol.">
        <title>High-efficiency full-length cDNA cloning.</title>
        <authorList>
            <person name="Carninci P."/>
            <person name="Hayashizaki Y."/>
        </authorList>
    </citation>
    <scope>NUCLEOTIDE SEQUENCE</scope>
    <source>
        <strain evidence="2">C57BL/6J</strain>
        <tissue evidence="2">Pancreas</tissue>
    </source>
</reference>
<feature type="compositionally biased region" description="Basic and acidic residues" evidence="1">
    <location>
        <begin position="29"/>
        <end position="39"/>
    </location>
</feature>
<name>Q9D2R5_MOUSE</name>
<reference evidence="2" key="7">
    <citation type="journal article" date="2005" name="Science">
        <title>The Transcriptional Landscape of the Mammalian Genome.</title>
        <authorList>
            <consortium name="The FANTOM Consortium"/>
            <consortium name="Riken Genome Exploration Research Group and Genome Science Group (Genome Network Project Core Group)"/>
        </authorList>
    </citation>
    <scope>NUCLEOTIDE SEQUENCE</scope>
    <source>
        <strain evidence="2">C57BL/6J</strain>
        <tissue evidence="2">Pancreas</tissue>
    </source>
</reference>
<gene>
    <name evidence="3" type="primary">Crlf1</name>
</gene>
<proteinExistence type="evidence at transcript level"/>
<dbReference type="MGI" id="MGI:1340030">
    <property type="gene designation" value="Crlf1"/>
</dbReference>
<evidence type="ECO:0000256" key="1">
    <source>
        <dbReference type="SAM" id="MobiDB-lite"/>
    </source>
</evidence>